<dbReference type="InterPro" id="IPR036249">
    <property type="entry name" value="Thioredoxin-like_sf"/>
</dbReference>
<sequence>MQQVTVIGTELSAEQCSSLGFRKADLQCSRCDQLGQFDLVSLQPDCRQCCQDSAQKDPIRMYSAARLEVSSFVRSERPGQFPGLTIKYARGADPVIKLLGSSGDVEEELNIQNWDTDTITDFLTQHLH</sequence>
<evidence type="ECO:0000256" key="6">
    <source>
        <dbReference type="ARBA" id="ARBA00040775"/>
    </source>
</evidence>
<protein>
    <recommendedName>
        <fullName evidence="6">Selenoprotein F</fullName>
    </recommendedName>
</protein>
<feature type="domain" description="Selenoprotein F/M" evidence="7">
    <location>
        <begin position="68"/>
        <end position="127"/>
    </location>
</feature>
<keyword evidence="9" id="KW-1185">Reference proteome</keyword>
<evidence type="ECO:0000256" key="5">
    <source>
        <dbReference type="ARBA" id="ARBA00022933"/>
    </source>
</evidence>
<dbReference type="PANTHER" id="PTHR13077:SF6">
    <property type="entry name" value="SELENOPROTEIN F"/>
    <property type="match status" value="1"/>
</dbReference>
<dbReference type="InterPro" id="IPR038219">
    <property type="entry name" value="Sep15/SelM_sf"/>
</dbReference>
<dbReference type="Pfam" id="PF08806">
    <property type="entry name" value="Sep15_SelM"/>
    <property type="match status" value="1"/>
</dbReference>
<dbReference type="InterPro" id="IPR039992">
    <property type="entry name" value="Sep15_SelM"/>
</dbReference>
<dbReference type="SUPFAM" id="SSF52833">
    <property type="entry name" value="Thioredoxin-like"/>
    <property type="match status" value="1"/>
</dbReference>
<keyword evidence="5" id="KW-0712">Selenocysteine</keyword>
<evidence type="ECO:0000259" key="7">
    <source>
        <dbReference type="Pfam" id="PF08806"/>
    </source>
</evidence>
<keyword evidence="3" id="KW-0732">Signal</keyword>
<dbReference type="Gene3D" id="3.40.30.50">
    <property type="entry name" value="Sep15/SelM thioredoxin-like domain, active-site redox motif"/>
    <property type="match status" value="1"/>
</dbReference>
<evidence type="ECO:0000256" key="2">
    <source>
        <dbReference type="ARBA" id="ARBA00005742"/>
    </source>
</evidence>
<accession>A0ABY6KS53</accession>
<organism evidence="8 9">
    <name type="scientific">Cordylochernes scorpioides</name>
    <dbReference type="NCBI Taxonomy" id="51811"/>
    <lineage>
        <taxon>Eukaryota</taxon>
        <taxon>Metazoa</taxon>
        <taxon>Ecdysozoa</taxon>
        <taxon>Arthropoda</taxon>
        <taxon>Chelicerata</taxon>
        <taxon>Arachnida</taxon>
        <taxon>Pseudoscorpiones</taxon>
        <taxon>Cheliferoidea</taxon>
        <taxon>Chernetidae</taxon>
        <taxon>Cordylochernes</taxon>
    </lineage>
</organism>
<evidence type="ECO:0000256" key="4">
    <source>
        <dbReference type="ARBA" id="ARBA00022824"/>
    </source>
</evidence>
<keyword evidence="4" id="KW-0256">Endoplasmic reticulum</keyword>
<evidence type="ECO:0000256" key="1">
    <source>
        <dbReference type="ARBA" id="ARBA00004319"/>
    </source>
</evidence>
<proteinExistence type="inferred from homology"/>
<dbReference type="PANTHER" id="PTHR13077">
    <property type="entry name" value="SELENOPROTEIN F"/>
    <property type="match status" value="1"/>
</dbReference>
<comment type="subcellular location">
    <subcellularLocation>
        <location evidence="1">Endoplasmic reticulum lumen</location>
    </subcellularLocation>
</comment>
<comment type="similarity">
    <text evidence="2">Belongs to the selenoprotein M/F family.</text>
</comment>
<evidence type="ECO:0000313" key="9">
    <source>
        <dbReference type="Proteomes" id="UP001235939"/>
    </source>
</evidence>
<dbReference type="EMBL" id="CP092869">
    <property type="protein sequence ID" value="UYV69930.1"/>
    <property type="molecule type" value="Genomic_DNA"/>
</dbReference>
<reference evidence="8 9" key="1">
    <citation type="submission" date="2022-01" db="EMBL/GenBank/DDBJ databases">
        <title>A chromosomal length assembly of Cordylochernes scorpioides.</title>
        <authorList>
            <person name="Zeh D."/>
            <person name="Zeh J."/>
        </authorList>
    </citation>
    <scope>NUCLEOTIDE SEQUENCE [LARGE SCALE GENOMIC DNA]</scope>
    <source>
        <strain evidence="8">IN4F17</strain>
        <tissue evidence="8">Whole Body</tissue>
    </source>
</reference>
<dbReference type="Proteomes" id="UP001235939">
    <property type="component" value="Chromosome 07"/>
</dbReference>
<dbReference type="InterPro" id="IPR014912">
    <property type="entry name" value="Sep15_SelM_dom"/>
</dbReference>
<evidence type="ECO:0000313" key="8">
    <source>
        <dbReference type="EMBL" id="UYV69930.1"/>
    </source>
</evidence>
<gene>
    <name evidence="8" type="ORF">LAZ67_7001249</name>
</gene>
<name>A0ABY6KS53_9ARAC</name>
<evidence type="ECO:0000256" key="3">
    <source>
        <dbReference type="ARBA" id="ARBA00022729"/>
    </source>
</evidence>